<dbReference type="GO" id="GO:0007165">
    <property type="term" value="P:signal transduction"/>
    <property type="evidence" value="ECO:0007669"/>
    <property type="project" value="UniProtKB-KW"/>
</dbReference>
<keyword evidence="3 5" id="KW-0807">Transducer</keyword>
<dbReference type="PROSITE" id="PS50885">
    <property type="entry name" value="HAMP"/>
    <property type="match status" value="1"/>
</dbReference>
<dbReference type="GO" id="GO:0004888">
    <property type="term" value="F:transmembrane signaling receptor activity"/>
    <property type="evidence" value="ECO:0007669"/>
    <property type="project" value="InterPro"/>
</dbReference>
<keyword evidence="7" id="KW-0812">Transmembrane</keyword>
<keyword evidence="12" id="KW-1185">Reference proteome</keyword>
<dbReference type="PANTHER" id="PTHR32089">
    <property type="entry name" value="METHYL-ACCEPTING CHEMOTAXIS PROTEIN MCPB"/>
    <property type="match status" value="1"/>
</dbReference>
<evidence type="ECO:0000256" key="7">
    <source>
        <dbReference type="SAM" id="Phobius"/>
    </source>
</evidence>
<dbReference type="SUPFAM" id="SSF158472">
    <property type="entry name" value="HAMP domain-like"/>
    <property type="match status" value="1"/>
</dbReference>
<evidence type="ECO:0000259" key="9">
    <source>
        <dbReference type="PROSITE" id="PS50192"/>
    </source>
</evidence>
<keyword evidence="7" id="KW-0472">Membrane</keyword>
<dbReference type="OrthoDB" id="7345856at2"/>
<feature type="transmembrane region" description="Helical" evidence="7">
    <location>
        <begin position="71"/>
        <end position="93"/>
    </location>
</feature>
<dbReference type="InterPro" id="IPR004090">
    <property type="entry name" value="Chemotax_Me-accpt_rcpt"/>
</dbReference>
<dbReference type="EMBL" id="SJFN01000017">
    <property type="protein sequence ID" value="TBW36964.1"/>
    <property type="molecule type" value="Genomic_DNA"/>
</dbReference>
<dbReference type="InterPro" id="IPR003660">
    <property type="entry name" value="HAMP_dom"/>
</dbReference>
<dbReference type="InterPro" id="IPR000727">
    <property type="entry name" value="T_SNARE_dom"/>
</dbReference>
<reference evidence="11 12" key="1">
    <citation type="submission" date="2019-02" db="EMBL/GenBank/DDBJ databases">
        <title>Siculibacillus lacustris gen. nov., sp. nov., a new rosette-forming bacterium isolated from a freshwater crater lake (Lake St. Ana, Romania).</title>
        <authorList>
            <person name="Felfoldi T."/>
            <person name="Marton Z."/>
            <person name="Szabo A."/>
            <person name="Mentes A."/>
            <person name="Boka K."/>
            <person name="Marialigeti K."/>
            <person name="Mathe I."/>
            <person name="Koncz M."/>
            <person name="Schumann P."/>
            <person name="Toth E."/>
        </authorList>
    </citation>
    <scope>NUCLEOTIDE SEQUENCE [LARGE SCALE GENOMIC DNA]</scope>
    <source>
        <strain evidence="11 12">SA-279</strain>
    </source>
</reference>
<dbReference type="SMART" id="SM00283">
    <property type="entry name" value="MA"/>
    <property type="match status" value="1"/>
</dbReference>
<dbReference type="PROSITE" id="PS50192">
    <property type="entry name" value="T_SNARE"/>
    <property type="match status" value="1"/>
</dbReference>
<accession>A0A4Q9VNG3</accession>
<feature type="domain" description="T-SNARE coiled-coil homology" evidence="9">
    <location>
        <begin position="517"/>
        <end position="579"/>
    </location>
</feature>
<dbReference type="Gene3D" id="1.10.287.950">
    <property type="entry name" value="Methyl-accepting chemotaxis protein"/>
    <property type="match status" value="1"/>
</dbReference>
<name>A0A4Q9VNG3_9HYPH</name>
<evidence type="ECO:0000256" key="6">
    <source>
        <dbReference type="SAM" id="MobiDB-lite"/>
    </source>
</evidence>
<dbReference type="AlphaFoldDB" id="A0A4Q9VNG3"/>
<feature type="region of interest" description="Disordered" evidence="6">
    <location>
        <begin position="27"/>
        <end position="53"/>
    </location>
</feature>
<dbReference type="SUPFAM" id="SSF58104">
    <property type="entry name" value="Methyl-accepting chemotaxis protein (MCP) signaling domain"/>
    <property type="match status" value="1"/>
</dbReference>
<protein>
    <submittedName>
        <fullName evidence="11">Methyl-accepting chemotaxis protein</fullName>
    </submittedName>
</protein>
<keyword evidence="2" id="KW-1003">Cell membrane</keyword>
<evidence type="ECO:0000256" key="4">
    <source>
        <dbReference type="ARBA" id="ARBA00029447"/>
    </source>
</evidence>
<evidence type="ECO:0000313" key="12">
    <source>
        <dbReference type="Proteomes" id="UP000292781"/>
    </source>
</evidence>
<dbReference type="CDD" id="cd06225">
    <property type="entry name" value="HAMP"/>
    <property type="match status" value="1"/>
</dbReference>
<organism evidence="11 12">
    <name type="scientific">Siculibacillus lacustris</name>
    <dbReference type="NCBI Taxonomy" id="1549641"/>
    <lineage>
        <taxon>Bacteria</taxon>
        <taxon>Pseudomonadati</taxon>
        <taxon>Pseudomonadota</taxon>
        <taxon>Alphaproteobacteria</taxon>
        <taxon>Hyphomicrobiales</taxon>
        <taxon>Ancalomicrobiaceae</taxon>
        <taxon>Siculibacillus</taxon>
    </lineage>
</organism>
<dbReference type="GO" id="GO:0006935">
    <property type="term" value="P:chemotaxis"/>
    <property type="evidence" value="ECO:0007669"/>
    <property type="project" value="InterPro"/>
</dbReference>
<evidence type="ECO:0000256" key="2">
    <source>
        <dbReference type="ARBA" id="ARBA00022519"/>
    </source>
</evidence>
<dbReference type="Pfam" id="PF00015">
    <property type="entry name" value="MCPsignal"/>
    <property type="match status" value="1"/>
</dbReference>
<comment type="caution">
    <text evidence="11">The sequence shown here is derived from an EMBL/GenBank/DDBJ whole genome shotgun (WGS) entry which is preliminary data.</text>
</comment>
<comment type="subcellular location">
    <subcellularLocation>
        <location evidence="1">Cell inner membrane</location>
        <topology evidence="1">Multi-pass membrane protein</topology>
    </subcellularLocation>
</comment>
<sequence length="621" mass="65088">MISKYFNRPSSRVVFDFTSSTAGLRRRTGSVPTASAAQCDRRTSRPGSRRAEGSTRVTMSFLSNIRILPKILAIIALLCAIDGFVTWHGIAALRSLSETGTQMEGLSEASLVATRVAANVLAINRAEIDLVTDTRAEKTAAARKMIESETKLVRQRLDLLAGLVGDSRRDKVAEVARIWEDYARSLDATVTASAGSTGAGSAARASADRSDAAVEKLRRAIKGLTDDVGARITALSQAQAGEYRQSSWLMTIVSVLGVAGGVLIGLAVAQFGIVRPIGRITAVLQALAAGRFEVEISETERRDEVGDVARTALVFRTAGIDKRRLEEERAAAVELNAHERRSTMQDLAAGFEAAVGGIVATVTSASGQLQGAAKTLTVNADATARQSLTVSAAAEQASANVNTVAAAAEELTQSVREIGRRVSQSSGLAARAVTDADATNGKVQMLVQSAQKIGAVTGLINDIAAQTNLLALNATIEAARAGVAGRGFAVVASEVKQLAEQTSRATAEISSQINEIQVATEASVEAIRGIGETIREMHTIGESIGDAVKQQLTATGEIARNVQQASTGTMEVSSNIAEVTRAAGDTDAAANHVLTASTALNGQSDRLKDEVERFLARVRAV</sequence>
<dbReference type="InterPro" id="IPR004089">
    <property type="entry name" value="MCPsignal_dom"/>
</dbReference>
<gene>
    <name evidence="11" type="ORF">EYW49_12485</name>
</gene>
<dbReference type="Proteomes" id="UP000292781">
    <property type="component" value="Unassembled WGS sequence"/>
</dbReference>
<dbReference type="GO" id="GO:0005886">
    <property type="term" value="C:plasma membrane"/>
    <property type="evidence" value="ECO:0007669"/>
    <property type="project" value="UniProtKB-SubCell"/>
</dbReference>
<dbReference type="PRINTS" id="PR00260">
    <property type="entry name" value="CHEMTRNSDUCR"/>
</dbReference>
<comment type="similarity">
    <text evidence="4">Belongs to the methyl-accepting chemotaxis (MCP) protein family.</text>
</comment>
<feature type="compositionally biased region" description="Basic and acidic residues" evidence="6">
    <location>
        <begin position="39"/>
        <end position="53"/>
    </location>
</feature>
<evidence type="ECO:0000256" key="5">
    <source>
        <dbReference type="PROSITE-ProRule" id="PRU00284"/>
    </source>
</evidence>
<evidence type="ECO:0000256" key="3">
    <source>
        <dbReference type="ARBA" id="ARBA00023224"/>
    </source>
</evidence>
<keyword evidence="7" id="KW-1133">Transmembrane helix</keyword>
<evidence type="ECO:0000259" key="8">
    <source>
        <dbReference type="PROSITE" id="PS50111"/>
    </source>
</evidence>
<evidence type="ECO:0000313" key="11">
    <source>
        <dbReference type="EMBL" id="TBW36964.1"/>
    </source>
</evidence>
<dbReference type="PROSITE" id="PS50111">
    <property type="entry name" value="CHEMOTAXIS_TRANSDUC_2"/>
    <property type="match status" value="1"/>
</dbReference>
<feature type="domain" description="HAMP" evidence="10">
    <location>
        <begin position="271"/>
        <end position="324"/>
    </location>
</feature>
<evidence type="ECO:0000259" key="10">
    <source>
        <dbReference type="PROSITE" id="PS50885"/>
    </source>
</evidence>
<dbReference type="Pfam" id="PF00672">
    <property type="entry name" value="HAMP"/>
    <property type="match status" value="1"/>
</dbReference>
<dbReference type="Gene3D" id="6.10.340.10">
    <property type="match status" value="1"/>
</dbReference>
<feature type="domain" description="Methyl-accepting transducer" evidence="8">
    <location>
        <begin position="358"/>
        <end position="587"/>
    </location>
</feature>
<feature type="transmembrane region" description="Helical" evidence="7">
    <location>
        <begin position="248"/>
        <end position="273"/>
    </location>
</feature>
<dbReference type="PANTHER" id="PTHR32089:SF112">
    <property type="entry name" value="LYSOZYME-LIKE PROTEIN-RELATED"/>
    <property type="match status" value="1"/>
</dbReference>
<keyword evidence="2" id="KW-0997">Cell inner membrane</keyword>
<proteinExistence type="inferred from homology"/>
<evidence type="ECO:0000256" key="1">
    <source>
        <dbReference type="ARBA" id="ARBA00004429"/>
    </source>
</evidence>